<dbReference type="Gene3D" id="1.20.1280.50">
    <property type="match status" value="1"/>
</dbReference>
<dbReference type="PROSITE" id="PS50088">
    <property type="entry name" value="ANK_REPEAT"/>
    <property type="match status" value="2"/>
</dbReference>
<evidence type="ECO:0000259" key="5">
    <source>
        <dbReference type="PROSITE" id="PS50181"/>
    </source>
</evidence>
<dbReference type="Pfam" id="PF12937">
    <property type="entry name" value="F-box-like"/>
    <property type="match status" value="1"/>
</dbReference>
<dbReference type="EMBL" id="KB007791">
    <property type="protein sequence ID" value="ELR25741.1"/>
    <property type="molecule type" value="Genomic_DNA"/>
</dbReference>
<evidence type="ECO:0000313" key="7">
    <source>
        <dbReference type="Proteomes" id="UP000011083"/>
    </source>
</evidence>
<dbReference type="GeneID" id="14926811"/>
<keyword evidence="1" id="KW-0677">Repeat</keyword>
<dbReference type="Pfam" id="PF12796">
    <property type="entry name" value="Ank_2"/>
    <property type="match status" value="1"/>
</dbReference>
<dbReference type="InterPro" id="IPR050745">
    <property type="entry name" value="Multifunctional_regulatory"/>
</dbReference>
<feature type="domain" description="F-box" evidence="5">
    <location>
        <begin position="63"/>
        <end position="110"/>
    </location>
</feature>
<sequence length="429" mass="47705">MTVALPTDNGANFKRKRRQDHFALQSASPSAKRPRTELCDGNKAEADEDGEEDDDDEEDDNEEDHFNALPAELQEQIFALVPLRQLLELSSVCRAWYCVLAWNDSLWHQLHRRHFGPVPPLVPGAPVVRYRAWAAHSTLERPPLAPAADSNWRNKCVAAHRALHTMRGDSERNREAELRRHRTTIEREERAYRRKRFLWAAMRNYVQLLREWLAEKGGEEDPEFIQEALVQAAKNGARETVELFVTLGIGLHAETAFLKEAFVFACIGGHPNVVKLFLSHGIKFDLGLIRAAEQGCTEIVGLLLEHGLPVDVRDLKGRTALMHAAMDNNLAMAQLLLEAGADVEAEDLASCTPLKYAAAAAALETGQLLVSRGADVNNCGTDPQRLLSPIARLRRGRDPHSAQRADEFIAVLLNECRMTASGASTSGDP</sequence>
<feature type="repeat" description="ANK" evidence="3">
    <location>
        <begin position="316"/>
        <end position="348"/>
    </location>
</feature>
<feature type="compositionally biased region" description="Acidic residues" evidence="4">
    <location>
        <begin position="46"/>
        <end position="63"/>
    </location>
</feature>
<dbReference type="InterPro" id="IPR001810">
    <property type="entry name" value="F-box_dom"/>
</dbReference>
<proteinExistence type="predicted"/>
<dbReference type="PROSITE" id="PS50297">
    <property type="entry name" value="ANK_REP_REGION"/>
    <property type="match status" value="1"/>
</dbReference>
<dbReference type="VEuPathDB" id="AmoebaDB:ACA1_018930"/>
<keyword evidence="7" id="KW-1185">Reference proteome</keyword>
<dbReference type="Gene3D" id="1.25.40.20">
    <property type="entry name" value="Ankyrin repeat-containing domain"/>
    <property type="match status" value="2"/>
</dbReference>
<dbReference type="RefSeq" id="XP_004358305.1">
    <property type="nucleotide sequence ID" value="XM_004358248.1"/>
</dbReference>
<feature type="compositionally biased region" description="Basic and acidic residues" evidence="4">
    <location>
        <begin position="34"/>
        <end position="45"/>
    </location>
</feature>
<keyword evidence="2 3" id="KW-0040">ANK repeat</keyword>
<evidence type="ECO:0000256" key="2">
    <source>
        <dbReference type="ARBA" id="ARBA00023043"/>
    </source>
</evidence>
<dbReference type="InterPro" id="IPR036770">
    <property type="entry name" value="Ankyrin_rpt-contain_sf"/>
</dbReference>
<dbReference type="PANTHER" id="PTHR24189">
    <property type="entry name" value="MYOTROPHIN"/>
    <property type="match status" value="1"/>
</dbReference>
<dbReference type="SMART" id="SM00248">
    <property type="entry name" value="ANK"/>
    <property type="match status" value="4"/>
</dbReference>
<evidence type="ECO:0000256" key="4">
    <source>
        <dbReference type="SAM" id="MobiDB-lite"/>
    </source>
</evidence>
<dbReference type="SUPFAM" id="SSF48403">
    <property type="entry name" value="Ankyrin repeat"/>
    <property type="match status" value="1"/>
</dbReference>
<dbReference type="SUPFAM" id="SSF81383">
    <property type="entry name" value="F-box domain"/>
    <property type="match status" value="1"/>
</dbReference>
<reference evidence="6 7" key="1">
    <citation type="journal article" date="2013" name="Genome Biol.">
        <title>Genome of Acanthamoeba castellanii highlights extensive lateral gene transfer and early evolution of tyrosine kinase signaling.</title>
        <authorList>
            <person name="Clarke M."/>
            <person name="Lohan A.J."/>
            <person name="Liu B."/>
            <person name="Lagkouvardos I."/>
            <person name="Roy S."/>
            <person name="Zafar N."/>
            <person name="Bertelli C."/>
            <person name="Schilde C."/>
            <person name="Kianianmomeni A."/>
            <person name="Burglin T.R."/>
            <person name="Frech C."/>
            <person name="Turcotte B."/>
            <person name="Kopec K.O."/>
            <person name="Synnott J.M."/>
            <person name="Choo C."/>
            <person name="Paponov I."/>
            <person name="Finkler A."/>
            <person name="Soon Heng Tan C."/>
            <person name="Hutchins A.P."/>
            <person name="Weinmeier T."/>
            <person name="Rattei T."/>
            <person name="Chu J.S."/>
            <person name="Gimenez G."/>
            <person name="Irimia M."/>
            <person name="Rigden D.J."/>
            <person name="Fitzpatrick D.A."/>
            <person name="Lorenzo-Morales J."/>
            <person name="Bateman A."/>
            <person name="Chiu C.H."/>
            <person name="Tang P."/>
            <person name="Hegemann P."/>
            <person name="Fromm H."/>
            <person name="Raoult D."/>
            <person name="Greub G."/>
            <person name="Miranda-Saavedra D."/>
            <person name="Chen N."/>
            <person name="Nash P."/>
            <person name="Ginger M.L."/>
            <person name="Horn M."/>
            <person name="Schaap P."/>
            <person name="Caler L."/>
            <person name="Loftus B."/>
        </authorList>
    </citation>
    <scope>NUCLEOTIDE SEQUENCE [LARGE SCALE GENOMIC DNA]</scope>
    <source>
        <strain evidence="6 7">Neff</strain>
    </source>
</reference>
<dbReference type="OrthoDB" id="194358at2759"/>
<dbReference type="Proteomes" id="UP000011083">
    <property type="component" value="Unassembled WGS sequence"/>
</dbReference>
<feature type="region of interest" description="Disordered" evidence="4">
    <location>
        <begin position="1"/>
        <end position="63"/>
    </location>
</feature>
<dbReference type="PROSITE" id="PS50181">
    <property type="entry name" value="FBOX"/>
    <property type="match status" value="1"/>
</dbReference>
<evidence type="ECO:0000256" key="1">
    <source>
        <dbReference type="ARBA" id="ARBA00022737"/>
    </source>
</evidence>
<evidence type="ECO:0000313" key="6">
    <source>
        <dbReference type="EMBL" id="ELR25741.1"/>
    </source>
</evidence>
<dbReference type="InterPro" id="IPR002110">
    <property type="entry name" value="Ankyrin_rpt"/>
</dbReference>
<dbReference type="SMART" id="SM00256">
    <property type="entry name" value="FBOX"/>
    <property type="match status" value="1"/>
</dbReference>
<dbReference type="STRING" id="1257118.L8HMW1"/>
<name>L8HMW1_ACACF</name>
<dbReference type="AlphaFoldDB" id="L8HMW1"/>
<gene>
    <name evidence="6" type="ORF">ACA1_018930</name>
</gene>
<accession>L8HMW1</accession>
<protein>
    <submittedName>
        <fullName evidence="6">Fbox domain containing protein</fullName>
    </submittedName>
</protein>
<evidence type="ECO:0000256" key="3">
    <source>
        <dbReference type="PROSITE-ProRule" id="PRU00023"/>
    </source>
</evidence>
<feature type="repeat" description="ANK" evidence="3">
    <location>
        <begin position="349"/>
        <end position="381"/>
    </location>
</feature>
<dbReference type="InterPro" id="IPR036047">
    <property type="entry name" value="F-box-like_dom_sf"/>
</dbReference>
<organism evidence="6 7">
    <name type="scientific">Acanthamoeba castellanii (strain ATCC 30010 / Neff)</name>
    <dbReference type="NCBI Taxonomy" id="1257118"/>
    <lineage>
        <taxon>Eukaryota</taxon>
        <taxon>Amoebozoa</taxon>
        <taxon>Discosea</taxon>
        <taxon>Longamoebia</taxon>
        <taxon>Centramoebida</taxon>
        <taxon>Acanthamoebidae</taxon>
        <taxon>Acanthamoeba</taxon>
    </lineage>
</organism>
<dbReference type="PANTHER" id="PTHR24189:SF50">
    <property type="entry name" value="ANKYRIN REPEAT AND SOCS BOX PROTEIN 2"/>
    <property type="match status" value="1"/>
</dbReference>
<dbReference type="KEGG" id="acan:ACA1_018930"/>